<sequence>DNLRNLTFERSQQILLRNRKLFELYKFHPHASTQIVGAQIQVLQLDTLIKAVFNPTSQVGNSTQSSHKICYLTMCKHVNPVKLSSPANGR</sequence>
<comment type="caution">
    <text evidence="1">The sequence shown here is derived from an EMBL/GenBank/DDBJ whole genome shotgun (WGS) entry which is preliminary data.</text>
</comment>
<organism evidence="1 2">
    <name type="scientific">Mucuna pruriens</name>
    <name type="common">Velvet bean</name>
    <name type="synonym">Dolichos pruriens</name>
    <dbReference type="NCBI Taxonomy" id="157652"/>
    <lineage>
        <taxon>Eukaryota</taxon>
        <taxon>Viridiplantae</taxon>
        <taxon>Streptophyta</taxon>
        <taxon>Embryophyta</taxon>
        <taxon>Tracheophyta</taxon>
        <taxon>Spermatophyta</taxon>
        <taxon>Magnoliopsida</taxon>
        <taxon>eudicotyledons</taxon>
        <taxon>Gunneridae</taxon>
        <taxon>Pentapetalae</taxon>
        <taxon>rosids</taxon>
        <taxon>fabids</taxon>
        <taxon>Fabales</taxon>
        <taxon>Fabaceae</taxon>
        <taxon>Papilionoideae</taxon>
        <taxon>50 kb inversion clade</taxon>
        <taxon>NPAAA clade</taxon>
        <taxon>indigoferoid/millettioid clade</taxon>
        <taxon>Phaseoleae</taxon>
        <taxon>Mucuna</taxon>
    </lineage>
</organism>
<proteinExistence type="predicted"/>
<feature type="non-terminal residue" evidence="1">
    <location>
        <position position="1"/>
    </location>
</feature>
<evidence type="ECO:0000313" key="2">
    <source>
        <dbReference type="Proteomes" id="UP000257109"/>
    </source>
</evidence>
<dbReference type="AlphaFoldDB" id="A0A371FZT4"/>
<name>A0A371FZT4_MUCPR</name>
<dbReference type="Proteomes" id="UP000257109">
    <property type="component" value="Unassembled WGS sequence"/>
</dbReference>
<gene>
    <name evidence="1" type="ORF">CR513_35486</name>
</gene>
<feature type="non-terminal residue" evidence="1">
    <location>
        <position position="90"/>
    </location>
</feature>
<accession>A0A371FZT4</accession>
<keyword evidence="2" id="KW-1185">Reference proteome</keyword>
<dbReference type="EMBL" id="QJKJ01007304">
    <property type="protein sequence ID" value="RDX83583.1"/>
    <property type="molecule type" value="Genomic_DNA"/>
</dbReference>
<protein>
    <submittedName>
        <fullName evidence="1">Uncharacterized protein</fullName>
    </submittedName>
</protein>
<evidence type="ECO:0000313" key="1">
    <source>
        <dbReference type="EMBL" id="RDX83583.1"/>
    </source>
</evidence>
<reference evidence="1" key="1">
    <citation type="submission" date="2018-05" db="EMBL/GenBank/DDBJ databases">
        <title>Draft genome of Mucuna pruriens seed.</title>
        <authorList>
            <person name="Nnadi N.E."/>
            <person name="Vos R."/>
            <person name="Hasami M.H."/>
            <person name="Devisetty U.K."/>
            <person name="Aguiy J.C."/>
        </authorList>
    </citation>
    <scope>NUCLEOTIDE SEQUENCE [LARGE SCALE GENOMIC DNA]</scope>
    <source>
        <strain evidence="1">JCA_2017</strain>
    </source>
</reference>